<dbReference type="SUPFAM" id="SSF53223">
    <property type="entry name" value="Aminoacid dehydrogenase-like, N-terminal domain"/>
    <property type="match status" value="1"/>
</dbReference>
<dbReference type="InterPro" id="IPR036291">
    <property type="entry name" value="NAD(P)-bd_dom_sf"/>
</dbReference>
<evidence type="ECO:0000259" key="9">
    <source>
        <dbReference type="Pfam" id="PF02882"/>
    </source>
</evidence>
<accession>A0A078AJ08</accession>
<dbReference type="GO" id="GO:0004477">
    <property type="term" value="F:methenyltetrahydrofolate cyclohydrolase activity"/>
    <property type="evidence" value="ECO:0007669"/>
    <property type="project" value="TreeGrafter"/>
</dbReference>
<sequence>MAKRQKLWSIFEKPVLAFILVGQRSDSLIYVTNKKKICKEIGIECIGLELEESVSQDELSLRVQELQSDPRVCGILVQLPLPKHIDENKILDLISPDKDVDGFHPYNIGNLALKGREPFFVSCTPQAVLELIKSVCPDIQGKNVTIVGKSNIVGLPLSLLLNNHNATVSLCHSQTMNLEEYVRRSDIFVAAIGKISYFKGEWIKEGAIVIDVGINVITQLDKEGNQQRLVYGDVEFNKAIEICSYITPVPGGVGPMTIAMLMKNILISWERLNGIQMR</sequence>
<dbReference type="Pfam" id="PF00763">
    <property type="entry name" value="THF_DHG_CYH"/>
    <property type="match status" value="1"/>
</dbReference>
<proteinExistence type="inferred from homology"/>
<dbReference type="OMA" id="VCHILTK"/>
<name>A0A078AJ08_STYLE</name>
<evidence type="ECO:0000256" key="1">
    <source>
        <dbReference type="ARBA" id="ARBA00004777"/>
    </source>
</evidence>
<evidence type="ECO:0000256" key="2">
    <source>
        <dbReference type="ARBA" id="ARBA00011738"/>
    </source>
</evidence>
<evidence type="ECO:0000256" key="7">
    <source>
        <dbReference type="ARBA" id="ARBA00023268"/>
    </source>
</evidence>
<dbReference type="AlphaFoldDB" id="A0A078AJ08"/>
<dbReference type="Gene3D" id="3.40.50.10860">
    <property type="entry name" value="Leucine Dehydrogenase, chain A, domain 1"/>
    <property type="match status" value="1"/>
</dbReference>
<evidence type="ECO:0000313" key="11">
    <source>
        <dbReference type="Proteomes" id="UP000039865"/>
    </source>
</evidence>
<dbReference type="OrthoDB" id="5126881at2759"/>
<dbReference type="Gene3D" id="3.40.50.720">
    <property type="entry name" value="NAD(P)-binding Rossmann-like Domain"/>
    <property type="match status" value="1"/>
</dbReference>
<reference evidence="10 11" key="1">
    <citation type="submission" date="2014-06" db="EMBL/GenBank/DDBJ databases">
        <authorList>
            <person name="Swart Estienne"/>
        </authorList>
    </citation>
    <scope>NUCLEOTIDE SEQUENCE [LARGE SCALE GENOMIC DNA]</scope>
    <source>
        <strain evidence="10 11">130c</strain>
    </source>
</reference>
<feature type="domain" description="Tetrahydrofolate dehydrogenase/cyclohydrolase catalytic" evidence="8">
    <location>
        <begin position="12"/>
        <end position="101"/>
    </location>
</feature>
<keyword evidence="7" id="KW-0511">Multifunctional enzyme</keyword>
<dbReference type="HAMAP" id="MF_01576">
    <property type="entry name" value="THF_DHG_CYH"/>
    <property type="match status" value="1"/>
</dbReference>
<dbReference type="PANTHER" id="PTHR48099">
    <property type="entry name" value="C-1-TETRAHYDROFOLATE SYNTHASE, CYTOPLASMIC-RELATED"/>
    <property type="match status" value="1"/>
</dbReference>
<protein>
    <submittedName>
        <fullName evidence="10">Amino acid dehydrogenase family protein</fullName>
    </submittedName>
</protein>
<dbReference type="EMBL" id="CCKQ01009964">
    <property type="protein sequence ID" value="CDW81452.1"/>
    <property type="molecule type" value="Genomic_DNA"/>
</dbReference>
<dbReference type="GO" id="GO:0005829">
    <property type="term" value="C:cytosol"/>
    <property type="evidence" value="ECO:0007669"/>
    <property type="project" value="TreeGrafter"/>
</dbReference>
<dbReference type="CDD" id="cd01080">
    <property type="entry name" value="NAD_bind_m-THF_DH_Cyclohyd"/>
    <property type="match status" value="1"/>
</dbReference>
<dbReference type="PROSITE" id="PS00767">
    <property type="entry name" value="THF_DHG_CYH_2"/>
    <property type="match status" value="1"/>
</dbReference>
<dbReference type="SUPFAM" id="SSF51735">
    <property type="entry name" value="NAD(P)-binding Rossmann-fold domains"/>
    <property type="match status" value="1"/>
</dbReference>
<dbReference type="InterPro" id="IPR020631">
    <property type="entry name" value="THF_DH/CycHdrlase_NAD-bd_dom"/>
</dbReference>
<evidence type="ECO:0000256" key="4">
    <source>
        <dbReference type="ARBA" id="ARBA00022801"/>
    </source>
</evidence>
<dbReference type="InterPro" id="IPR020630">
    <property type="entry name" value="THF_DH/CycHdrlase_cat_dom"/>
</dbReference>
<dbReference type="GO" id="GO:0035999">
    <property type="term" value="P:tetrahydrofolate interconversion"/>
    <property type="evidence" value="ECO:0007669"/>
    <property type="project" value="TreeGrafter"/>
</dbReference>
<keyword evidence="11" id="KW-1185">Reference proteome</keyword>
<evidence type="ECO:0000259" key="8">
    <source>
        <dbReference type="Pfam" id="PF00763"/>
    </source>
</evidence>
<comment type="subunit">
    <text evidence="2">Homodimer.</text>
</comment>
<dbReference type="InterPro" id="IPR000672">
    <property type="entry name" value="THF_DH/CycHdrlase"/>
</dbReference>
<keyword evidence="3" id="KW-0554">One-carbon metabolism</keyword>
<feature type="domain" description="Tetrahydrofolate dehydrogenase/cyclohydrolase NAD(P)-binding" evidence="9">
    <location>
        <begin position="122"/>
        <end position="271"/>
    </location>
</feature>
<dbReference type="PANTHER" id="PTHR48099:SF5">
    <property type="entry name" value="C-1-TETRAHYDROFOLATE SYNTHASE, CYTOPLASMIC"/>
    <property type="match status" value="1"/>
</dbReference>
<dbReference type="PRINTS" id="PR00085">
    <property type="entry name" value="THFDHDRGNASE"/>
</dbReference>
<dbReference type="FunFam" id="3.40.50.720:FF:000006">
    <property type="entry name" value="Bifunctional protein FolD"/>
    <property type="match status" value="1"/>
</dbReference>
<evidence type="ECO:0000256" key="6">
    <source>
        <dbReference type="ARBA" id="ARBA00023002"/>
    </source>
</evidence>
<dbReference type="InterPro" id="IPR046346">
    <property type="entry name" value="Aminoacid_DH-like_N_sf"/>
</dbReference>
<evidence type="ECO:0000256" key="5">
    <source>
        <dbReference type="ARBA" id="ARBA00022857"/>
    </source>
</evidence>
<dbReference type="FunFam" id="3.40.50.10860:FF:000005">
    <property type="entry name" value="C-1-tetrahydrofolate synthase, cytoplasmic, putative"/>
    <property type="match status" value="1"/>
</dbReference>
<evidence type="ECO:0000256" key="3">
    <source>
        <dbReference type="ARBA" id="ARBA00022563"/>
    </source>
</evidence>
<gene>
    <name evidence="10" type="primary">Contig1265.g1389</name>
    <name evidence="10" type="ORF">STYLEM_10469</name>
</gene>
<evidence type="ECO:0000313" key="10">
    <source>
        <dbReference type="EMBL" id="CDW81452.1"/>
    </source>
</evidence>
<comment type="pathway">
    <text evidence="1">One-carbon metabolism; tetrahydrofolate interconversion.</text>
</comment>
<dbReference type="GO" id="GO:0004488">
    <property type="term" value="F:methylenetetrahydrofolate dehydrogenase (NADP+) activity"/>
    <property type="evidence" value="ECO:0007669"/>
    <property type="project" value="InterPro"/>
</dbReference>
<dbReference type="Pfam" id="PF02882">
    <property type="entry name" value="THF_DHG_CYH_C"/>
    <property type="match status" value="1"/>
</dbReference>
<dbReference type="InterPro" id="IPR020867">
    <property type="entry name" value="THF_DH/CycHdrlase_CS"/>
</dbReference>
<dbReference type="Proteomes" id="UP000039865">
    <property type="component" value="Unassembled WGS sequence"/>
</dbReference>
<keyword evidence="5" id="KW-0521">NADP</keyword>
<dbReference type="InParanoid" id="A0A078AJ08"/>
<keyword evidence="4" id="KW-0378">Hydrolase</keyword>
<organism evidence="10 11">
    <name type="scientific">Stylonychia lemnae</name>
    <name type="common">Ciliate</name>
    <dbReference type="NCBI Taxonomy" id="5949"/>
    <lineage>
        <taxon>Eukaryota</taxon>
        <taxon>Sar</taxon>
        <taxon>Alveolata</taxon>
        <taxon>Ciliophora</taxon>
        <taxon>Intramacronucleata</taxon>
        <taxon>Spirotrichea</taxon>
        <taxon>Stichotrichia</taxon>
        <taxon>Sporadotrichida</taxon>
        <taxon>Oxytrichidae</taxon>
        <taxon>Stylonychinae</taxon>
        <taxon>Stylonychia</taxon>
    </lineage>
</organism>
<keyword evidence="6" id="KW-0560">Oxidoreductase</keyword>